<evidence type="ECO:0000313" key="2">
    <source>
        <dbReference type="EMBL" id="MBI3015773.1"/>
    </source>
</evidence>
<sequence>VGTTSTYEGHGISSEVLRAYKELWAKGELTVRSHLLISPTPGKALPVLDEMIRDWAPYAGGPGFGDDKLRISGIFLQSGGSPHVARLRTEEVPYTAWAAYYVDAPTPEHFRNAAELSAKYGLRVNAITADQKSLDATLAAYEDVNKTFSLPGRRWVVEHLLEVTPKNIEQMKQLGVIPTVIPTKQVSISGLARLKTMPPEKHGNLAPYRSMMEAGLPLVLASDNVPINPFNSLWAAVARKDWVSGELCTPAQKLSREQALRAMTINGAYLSFQEHVKGSIEKGKYADLAVLNQDYLTVPEDRIKDIKGLMTIVGGKIVHRTGEFSAMGDR</sequence>
<gene>
    <name evidence="2" type="ORF">HYY65_12120</name>
</gene>
<evidence type="ECO:0000259" key="1">
    <source>
        <dbReference type="Pfam" id="PF07969"/>
    </source>
</evidence>
<dbReference type="SUPFAM" id="SSF51338">
    <property type="entry name" value="Composite domain of metallo-dependent hydrolases"/>
    <property type="match status" value="1"/>
</dbReference>
<proteinExistence type="predicted"/>
<dbReference type="AlphaFoldDB" id="A0A932M184"/>
<dbReference type="EMBL" id="JACPSX010000234">
    <property type="protein sequence ID" value="MBI3015773.1"/>
    <property type="molecule type" value="Genomic_DNA"/>
</dbReference>
<dbReference type="InterPro" id="IPR013108">
    <property type="entry name" value="Amidohydro_3"/>
</dbReference>
<feature type="domain" description="Amidohydrolase 3" evidence="1">
    <location>
        <begin position="13"/>
        <end position="319"/>
    </location>
</feature>
<dbReference type="PANTHER" id="PTHR22642:SF2">
    <property type="entry name" value="PROTEIN LONG AFTER FAR-RED 3"/>
    <property type="match status" value="1"/>
</dbReference>
<accession>A0A932M184</accession>
<name>A0A932M184_UNCTE</name>
<feature type="non-terminal residue" evidence="2">
    <location>
        <position position="1"/>
    </location>
</feature>
<dbReference type="InterPro" id="IPR011059">
    <property type="entry name" value="Metal-dep_hydrolase_composite"/>
</dbReference>
<organism evidence="2 3">
    <name type="scientific">Tectimicrobiota bacterium</name>
    <dbReference type="NCBI Taxonomy" id="2528274"/>
    <lineage>
        <taxon>Bacteria</taxon>
        <taxon>Pseudomonadati</taxon>
        <taxon>Nitrospinota/Tectimicrobiota group</taxon>
        <taxon>Candidatus Tectimicrobiota</taxon>
    </lineage>
</organism>
<dbReference type="InterPro" id="IPR032466">
    <property type="entry name" value="Metal_Hydrolase"/>
</dbReference>
<dbReference type="Gene3D" id="2.30.40.10">
    <property type="entry name" value="Urease, subunit C, domain 1"/>
    <property type="match status" value="1"/>
</dbReference>
<dbReference type="Gene3D" id="3.20.20.140">
    <property type="entry name" value="Metal-dependent hydrolases"/>
    <property type="match status" value="1"/>
</dbReference>
<dbReference type="SUPFAM" id="SSF51556">
    <property type="entry name" value="Metallo-dependent hydrolases"/>
    <property type="match status" value="1"/>
</dbReference>
<dbReference type="Proteomes" id="UP000741360">
    <property type="component" value="Unassembled WGS sequence"/>
</dbReference>
<evidence type="ECO:0000313" key="3">
    <source>
        <dbReference type="Proteomes" id="UP000741360"/>
    </source>
</evidence>
<reference evidence="2" key="1">
    <citation type="submission" date="2020-07" db="EMBL/GenBank/DDBJ databases">
        <title>Huge and variable diversity of episymbiotic CPR bacteria and DPANN archaea in groundwater ecosystems.</title>
        <authorList>
            <person name="He C.Y."/>
            <person name="Keren R."/>
            <person name="Whittaker M."/>
            <person name="Farag I.F."/>
            <person name="Doudna J."/>
            <person name="Cate J.H.D."/>
            <person name="Banfield J.F."/>
        </authorList>
    </citation>
    <scope>NUCLEOTIDE SEQUENCE</scope>
    <source>
        <strain evidence="2">NC_groundwater_717_Ag_S-0.2um_59_8</strain>
    </source>
</reference>
<protein>
    <submittedName>
        <fullName evidence="2">Amidohydrolase family protein</fullName>
    </submittedName>
</protein>
<comment type="caution">
    <text evidence="2">The sequence shown here is derived from an EMBL/GenBank/DDBJ whole genome shotgun (WGS) entry which is preliminary data.</text>
</comment>
<dbReference type="PANTHER" id="PTHR22642">
    <property type="entry name" value="IMIDAZOLONEPROPIONASE"/>
    <property type="match status" value="1"/>
</dbReference>
<dbReference type="Pfam" id="PF07969">
    <property type="entry name" value="Amidohydro_3"/>
    <property type="match status" value="1"/>
</dbReference>
<dbReference type="GO" id="GO:0016810">
    <property type="term" value="F:hydrolase activity, acting on carbon-nitrogen (but not peptide) bonds"/>
    <property type="evidence" value="ECO:0007669"/>
    <property type="project" value="InterPro"/>
</dbReference>